<comment type="caution">
    <text evidence="2">The sequence shown here is derived from an EMBL/GenBank/DDBJ whole genome shotgun (WGS) entry which is preliminary data.</text>
</comment>
<feature type="compositionally biased region" description="Basic residues" evidence="1">
    <location>
        <begin position="1"/>
        <end position="13"/>
    </location>
</feature>
<evidence type="ECO:0000313" key="2">
    <source>
        <dbReference type="EMBL" id="KAF2099101.1"/>
    </source>
</evidence>
<dbReference type="EMBL" id="ML978126">
    <property type="protein sequence ID" value="KAF2099101.1"/>
    <property type="molecule type" value="Genomic_DNA"/>
</dbReference>
<proteinExistence type="predicted"/>
<evidence type="ECO:0000313" key="3">
    <source>
        <dbReference type="Proteomes" id="UP000799772"/>
    </source>
</evidence>
<gene>
    <name evidence="2" type="ORF">NA57DRAFT_56726</name>
</gene>
<reference evidence="2" key="1">
    <citation type="journal article" date="2020" name="Stud. Mycol.">
        <title>101 Dothideomycetes genomes: a test case for predicting lifestyles and emergence of pathogens.</title>
        <authorList>
            <person name="Haridas S."/>
            <person name="Albert R."/>
            <person name="Binder M."/>
            <person name="Bloem J."/>
            <person name="Labutti K."/>
            <person name="Salamov A."/>
            <person name="Andreopoulos B."/>
            <person name="Baker S."/>
            <person name="Barry K."/>
            <person name="Bills G."/>
            <person name="Bluhm B."/>
            <person name="Cannon C."/>
            <person name="Castanera R."/>
            <person name="Culley D."/>
            <person name="Daum C."/>
            <person name="Ezra D."/>
            <person name="Gonzalez J."/>
            <person name="Henrissat B."/>
            <person name="Kuo A."/>
            <person name="Liang C."/>
            <person name="Lipzen A."/>
            <person name="Lutzoni F."/>
            <person name="Magnuson J."/>
            <person name="Mondo S."/>
            <person name="Nolan M."/>
            <person name="Ohm R."/>
            <person name="Pangilinan J."/>
            <person name="Park H.-J."/>
            <person name="Ramirez L."/>
            <person name="Alfaro M."/>
            <person name="Sun H."/>
            <person name="Tritt A."/>
            <person name="Yoshinaga Y."/>
            <person name="Zwiers L.-H."/>
            <person name="Turgeon B."/>
            <person name="Goodwin S."/>
            <person name="Spatafora J."/>
            <person name="Crous P."/>
            <person name="Grigoriev I."/>
        </authorList>
    </citation>
    <scope>NUCLEOTIDE SEQUENCE</scope>
    <source>
        <strain evidence="2">CBS 133067</strain>
    </source>
</reference>
<keyword evidence="3" id="KW-1185">Reference proteome</keyword>
<accession>A0A9P4M5W6</accession>
<feature type="region of interest" description="Disordered" evidence="1">
    <location>
        <begin position="143"/>
        <end position="165"/>
    </location>
</feature>
<feature type="region of interest" description="Disordered" evidence="1">
    <location>
        <begin position="1"/>
        <end position="86"/>
    </location>
</feature>
<evidence type="ECO:0000256" key="1">
    <source>
        <dbReference type="SAM" id="MobiDB-lite"/>
    </source>
</evidence>
<feature type="region of interest" description="Disordered" evidence="1">
    <location>
        <begin position="100"/>
        <end position="127"/>
    </location>
</feature>
<name>A0A9P4M5W6_9PEZI</name>
<dbReference type="Proteomes" id="UP000799772">
    <property type="component" value="Unassembled WGS sequence"/>
</dbReference>
<feature type="compositionally biased region" description="Basic and acidic residues" evidence="1">
    <location>
        <begin position="76"/>
        <end position="86"/>
    </location>
</feature>
<sequence>MDKLRRLFSRKNSKPPARDIVSPPSTAKRPRSHEDEPPPNWSELESRKRMRMTPDMALHDHKARPATHTSSTQGSAEKDAPKLDWKPVDTNLDTIFDGLSVSAQNPQPRPLASVANRTNAPRSKAWSMPAQAIFARGVKRYSEDKAPKDVAQEKPRESEVEDRMSLEDFLTKPLFGEKAKGAVH</sequence>
<protein>
    <submittedName>
        <fullName evidence="2">Uncharacterized protein</fullName>
    </submittedName>
</protein>
<organism evidence="2 3">
    <name type="scientific">Rhizodiscina lignyota</name>
    <dbReference type="NCBI Taxonomy" id="1504668"/>
    <lineage>
        <taxon>Eukaryota</taxon>
        <taxon>Fungi</taxon>
        <taxon>Dikarya</taxon>
        <taxon>Ascomycota</taxon>
        <taxon>Pezizomycotina</taxon>
        <taxon>Dothideomycetes</taxon>
        <taxon>Pleosporomycetidae</taxon>
        <taxon>Aulographales</taxon>
        <taxon>Rhizodiscinaceae</taxon>
        <taxon>Rhizodiscina</taxon>
    </lineage>
</organism>
<dbReference type="AlphaFoldDB" id="A0A9P4M5W6"/>